<dbReference type="EMBL" id="LN887671">
    <property type="protein sequence ID" value="CUR42191.1"/>
    <property type="molecule type" value="Genomic_DNA"/>
</dbReference>
<dbReference type="AlphaFoldDB" id="A0A0U5JZT6"/>
<reference evidence="2" key="2">
    <citation type="submission" date="2015-10" db="EMBL/GenBank/DDBJ databases">
        <authorList>
            <person name="Gilbert D.G."/>
        </authorList>
    </citation>
    <scope>NUCLEOTIDE SEQUENCE [LARGE SCALE GENOMIC DNA]</scope>
    <source>
        <strain evidence="2">20-2</strain>
    </source>
</reference>
<reference evidence="3" key="1">
    <citation type="submission" date="2015-10" db="EMBL/GenBank/DDBJ databases">
        <authorList>
            <person name="Crossman L.C."/>
        </authorList>
    </citation>
    <scope>NUCLEOTIDE SEQUENCE [LARGE SCALE GENOMIC DNA]</scope>
    <source>
        <strain evidence="3">20-2</strain>
    </source>
</reference>
<evidence type="ECO:0000313" key="2">
    <source>
        <dbReference type="EMBL" id="CUR42191.1"/>
    </source>
</evidence>
<gene>
    <name evidence="2" type="ORF">LRLP16767_LR202_01945</name>
    <name evidence="1" type="ORF">LWHH1689_2159</name>
</gene>
<proteinExistence type="predicted"/>
<protein>
    <submittedName>
        <fullName evidence="2">Uncharacterized protein</fullName>
    </submittedName>
</protein>
<sequence>MSGLAESPWLMEKDNLLIMKITLSAMMKLVINGGISPL</sequence>
<organism evidence="2 3">
    <name type="scientific">Limosilactobacillus reuteri</name>
    <name type="common">Lactobacillus reuteri</name>
    <dbReference type="NCBI Taxonomy" id="1598"/>
    <lineage>
        <taxon>Bacteria</taxon>
        <taxon>Bacillati</taxon>
        <taxon>Bacillota</taxon>
        <taxon>Bacilli</taxon>
        <taxon>Lactobacillales</taxon>
        <taxon>Lactobacillaceae</taxon>
        <taxon>Limosilactobacillus</taxon>
    </lineage>
</organism>
<accession>A0A0U5JZT6</accession>
<dbReference type="EMBL" id="CP027805">
    <property type="protein sequence ID" value="AWD63440.1"/>
    <property type="molecule type" value="Genomic_DNA"/>
</dbReference>
<name>A0A0U5JZT6_LIMRT</name>
<reference evidence="1 4" key="3">
    <citation type="submission" date="2018-03" db="EMBL/GenBank/DDBJ databases">
        <title>Complete Genome Sequence of the Chinese traditional Highland Barley wine Isolate Lactobacillus reuteri WHH1689.</title>
        <authorList>
            <person name="Chen S."/>
            <person name="Chen L."/>
            <person name="Chen L."/>
            <person name="Li Y."/>
        </authorList>
    </citation>
    <scope>NUCLEOTIDE SEQUENCE [LARGE SCALE GENOMIC DNA]</scope>
    <source>
        <strain evidence="1 4">WHH1689</strain>
    </source>
</reference>
<dbReference type="Proteomes" id="UP000244369">
    <property type="component" value="Chromosome"/>
</dbReference>
<evidence type="ECO:0000313" key="1">
    <source>
        <dbReference type="EMBL" id="AWD63440.1"/>
    </source>
</evidence>
<evidence type="ECO:0000313" key="3">
    <source>
        <dbReference type="Proteomes" id="UP000235484"/>
    </source>
</evidence>
<evidence type="ECO:0000313" key="4">
    <source>
        <dbReference type="Proteomes" id="UP000244369"/>
    </source>
</evidence>
<dbReference type="Proteomes" id="UP000235484">
    <property type="component" value="Unassembled WGS sequence"/>
</dbReference>